<organism evidence="1 2">
    <name type="scientific">Ixodes persulcatus</name>
    <name type="common">Taiga tick</name>
    <dbReference type="NCBI Taxonomy" id="34615"/>
    <lineage>
        <taxon>Eukaryota</taxon>
        <taxon>Metazoa</taxon>
        <taxon>Ecdysozoa</taxon>
        <taxon>Arthropoda</taxon>
        <taxon>Chelicerata</taxon>
        <taxon>Arachnida</taxon>
        <taxon>Acari</taxon>
        <taxon>Parasitiformes</taxon>
        <taxon>Ixodida</taxon>
        <taxon>Ixodoidea</taxon>
        <taxon>Ixodidae</taxon>
        <taxon>Ixodinae</taxon>
        <taxon>Ixodes</taxon>
    </lineage>
</organism>
<evidence type="ECO:0000313" key="2">
    <source>
        <dbReference type="Proteomes" id="UP000805193"/>
    </source>
</evidence>
<accession>A0AC60PD84</accession>
<protein>
    <submittedName>
        <fullName evidence="1">Uncharacterized protein</fullName>
    </submittedName>
</protein>
<reference evidence="1 2" key="1">
    <citation type="journal article" date="2020" name="Cell">
        <title>Large-Scale Comparative Analyses of Tick Genomes Elucidate Their Genetic Diversity and Vector Capacities.</title>
        <authorList>
            <consortium name="Tick Genome and Microbiome Consortium (TIGMIC)"/>
            <person name="Jia N."/>
            <person name="Wang J."/>
            <person name="Shi W."/>
            <person name="Du L."/>
            <person name="Sun Y."/>
            <person name="Zhan W."/>
            <person name="Jiang J.F."/>
            <person name="Wang Q."/>
            <person name="Zhang B."/>
            <person name="Ji P."/>
            <person name="Bell-Sakyi L."/>
            <person name="Cui X.M."/>
            <person name="Yuan T.T."/>
            <person name="Jiang B.G."/>
            <person name="Yang W.F."/>
            <person name="Lam T.T."/>
            <person name="Chang Q.C."/>
            <person name="Ding S.J."/>
            <person name="Wang X.J."/>
            <person name="Zhu J.G."/>
            <person name="Ruan X.D."/>
            <person name="Zhao L."/>
            <person name="Wei J.T."/>
            <person name="Ye R.Z."/>
            <person name="Que T.C."/>
            <person name="Du C.H."/>
            <person name="Zhou Y.H."/>
            <person name="Cheng J.X."/>
            <person name="Dai P.F."/>
            <person name="Guo W.B."/>
            <person name="Han X.H."/>
            <person name="Huang E.J."/>
            <person name="Li L.F."/>
            <person name="Wei W."/>
            <person name="Gao Y.C."/>
            <person name="Liu J.Z."/>
            <person name="Shao H.Z."/>
            <person name="Wang X."/>
            <person name="Wang C.C."/>
            <person name="Yang T.C."/>
            <person name="Huo Q.B."/>
            <person name="Li W."/>
            <person name="Chen H.Y."/>
            <person name="Chen S.E."/>
            <person name="Zhou L.G."/>
            <person name="Ni X.B."/>
            <person name="Tian J.H."/>
            <person name="Sheng Y."/>
            <person name="Liu T."/>
            <person name="Pan Y.S."/>
            <person name="Xia L.Y."/>
            <person name="Li J."/>
            <person name="Zhao F."/>
            <person name="Cao W.C."/>
        </authorList>
    </citation>
    <scope>NUCLEOTIDE SEQUENCE [LARGE SCALE GENOMIC DNA]</scope>
    <source>
        <strain evidence="1">Iper-2018</strain>
    </source>
</reference>
<keyword evidence="2" id="KW-1185">Reference proteome</keyword>
<evidence type="ECO:0000313" key="1">
    <source>
        <dbReference type="EMBL" id="KAG0417820.1"/>
    </source>
</evidence>
<dbReference type="Proteomes" id="UP000805193">
    <property type="component" value="Unassembled WGS sequence"/>
</dbReference>
<name>A0AC60PD84_IXOPE</name>
<dbReference type="EMBL" id="JABSTQ010010797">
    <property type="protein sequence ID" value="KAG0417820.1"/>
    <property type="molecule type" value="Genomic_DNA"/>
</dbReference>
<sequence>MLITRIWLEYSNILPTLEELDRRFQLMENRLNQYYTPCFASCTSSDVNHCWLMNFQHSWNILINPGGLELRCHSPGRLCFTVIPLVAQGSHTEALNMDVFNLLVALWLVNNHECIDFVDINTDNVFGDLSLVFFRMVQLGWHHQRLKVVSWLATRESAINDEFLALALGGTFSLDSLSLWGMDLTESSTSELGLLISLEEMLSLNRNIEDLSYEINSPVRFPFEALAKNRCLKKLRVGKQVFDEDDIKALADTLWRNKRLRTLSVAICPLEKGDALWRIVAAAIGANAGLKELDLRRSAITDQTAGYLADALKSNRTLKKLDVTTDTLTAKAATYLAESLRTNTTLEELRFGRVWGPMTELAGLFQVIKNPGVSTRVYQFYSRDQLPALIKLLRERCQLPEVHISGALECPPLLATMLFFAVRVQKHLTRLSISLATNLESHSARHLAILFSSCKTLKDVNLNVLTRSAEIMTLADGIGQSGSISRLRIRSWLFDFQSADAFLQMLKNNNSVIYLTIYRSNKETNHLIIRLREVFEGNYSLLEIELFDDEHVRIVCPLLFPYLRLNYYRLTRAAGFFEGAYTSERAAGDFRRLAFSRPLMNKIKDNTESSEEEIMAAIKEMLARLDD</sequence>
<proteinExistence type="predicted"/>
<gene>
    <name evidence="1" type="ORF">HPB47_005337</name>
</gene>
<comment type="caution">
    <text evidence="1">The sequence shown here is derived from an EMBL/GenBank/DDBJ whole genome shotgun (WGS) entry which is preliminary data.</text>
</comment>